<name>A0A6J2T9C4_DROLE</name>
<comment type="function">
    <text evidence="10">Odorant receptor which mediates acceptance or avoidance behavior, depending on its substrates. The odorant receptor repertoire encodes a large collection of odor stimuli that vary widely in identity, intensity, and duration. May form a complex with Orco to form odorant-sensing units, providing sensitive and prolonged odorant signaling and calcium permeability.</text>
</comment>
<feature type="transmembrane region" description="Helical" evidence="13">
    <location>
        <begin position="180"/>
        <end position="206"/>
    </location>
</feature>
<keyword evidence="9 13" id="KW-0807">Transducer</keyword>
<feature type="transmembrane region" description="Helical" evidence="13">
    <location>
        <begin position="253"/>
        <end position="275"/>
    </location>
</feature>
<proteinExistence type="inferred from homology"/>
<dbReference type="Pfam" id="PF02949">
    <property type="entry name" value="7tm_6"/>
    <property type="match status" value="1"/>
</dbReference>
<feature type="transmembrane region" description="Helical" evidence="13">
    <location>
        <begin position="45"/>
        <end position="63"/>
    </location>
</feature>
<evidence type="ECO:0000313" key="14">
    <source>
        <dbReference type="Proteomes" id="UP000504634"/>
    </source>
</evidence>
<evidence type="ECO:0000256" key="8">
    <source>
        <dbReference type="ARBA" id="ARBA00023170"/>
    </source>
</evidence>
<dbReference type="AlphaFoldDB" id="A0A6J2T9C4"/>
<evidence type="ECO:0000256" key="5">
    <source>
        <dbReference type="ARBA" id="ARBA00022725"/>
    </source>
</evidence>
<protein>
    <recommendedName>
        <fullName evidence="13">Odorant receptor</fullName>
    </recommendedName>
</protein>
<comment type="subunit">
    <text evidence="12">Interacts with Orco. Complexes exist early in the endomembrane system in olfactory sensory neurons (OSNs), coupling these complexes to the conserved ciliary trafficking pathway.</text>
</comment>
<keyword evidence="7 13" id="KW-0472">Membrane</keyword>
<keyword evidence="8 13" id="KW-0675">Receptor</keyword>
<comment type="similarity">
    <text evidence="11">Belongs to the insect chemoreceptor superfamily. Heteromeric odorant receptor channel (TC 1.A.69) family. Or2a subfamily.</text>
</comment>
<comment type="subcellular location">
    <subcellularLocation>
        <location evidence="1 13">Cell membrane</location>
        <topology evidence="1 13">Multi-pass membrane protein</topology>
    </subcellularLocation>
</comment>
<evidence type="ECO:0000256" key="10">
    <source>
        <dbReference type="ARBA" id="ARBA00037764"/>
    </source>
</evidence>
<evidence type="ECO:0000256" key="4">
    <source>
        <dbReference type="ARBA" id="ARBA00022692"/>
    </source>
</evidence>
<dbReference type="Proteomes" id="UP000504634">
    <property type="component" value="Unplaced"/>
</dbReference>
<feature type="transmembrane region" description="Helical" evidence="13">
    <location>
        <begin position="75"/>
        <end position="93"/>
    </location>
</feature>
<keyword evidence="3 13" id="KW-0716">Sensory transduction</keyword>
<keyword evidence="2" id="KW-1003">Cell membrane</keyword>
<dbReference type="GO" id="GO:0007165">
    <property type="term" value="P:signal transduction"/>
    <property type="evidence" value="ECO:0007669"/>
    <property type="project" value="UniProtKB-KW"/>
</dbReference>
<dbReference type="GO" id="GO:0005549">
    <property type="term" value="F:odorant binding"/>
    <property type="evidence" value="ECO:0007669"/>
    <property type="project" value="InterPro"/>
</dbReference>
<evidence type="ECO:0000256" key="1">
    <source>
        <dbReference type="ARBA" id="ARBA00004651"/>
    </source>
</evidence>
<organism evidence="14 15">
    <name type="scientific">Drosophila lebanonensis</name>
    <name type="common">Fruit fly</name>
    <name type="synonym">Scaptodrosophila lebanonensis</name>
    <dbReference type="NCBI Taxonomy" id="7225"/>
    <lineage>
        <taxon>Eukaryota</taxon>
        <taxon>Metazoa</taxon>
        <taxon>Ecdysozoa</taxon>
        <taxon>Arthropoda</taxon>
        <taxon>Hexapoda</taxon>
        <taxon>Insecta</taxon>
        <taxon>Pterygota</taxon>
        <taxon>Neoptera</taxon>
        <taxon>Endopterygota</taxon>
        <taxon>Diptera</taxon>
        <taxon>Brachycera</taxon>
        <taxon>Muscomorpha</taxon>
        <taxon>Ephydroidea</taxon>
        <taxon>Drosophilidae</taxon>
        <taxon>Scaptodrosophila</taxon>
    </lineage>
</organism>
<dbReference type="GeneID" id="115621867"/>
<evidence type="ECO:0000256" key="2">
    <source>
        <dbReference type="ARBA" id="ARBA00022475"/>
    </source>
</evidence>
<dbReference type="PANTHER" id="PTHR21137">
    <property type="entry name" value="ODORANT RECEPTOR"/>
    <property type="match status" value="1"/>
</dbReference>
<evidence type="ECO:0000313" key="15">
    <source>
        <dbReference type="RefSeq" id="XP_030371547.1"/>
    </source>
</evidence>
<keyword evidence="4 13" id="KW-0812">Transmembrane</keyword>
<evidence type="ECO:0000256" key="12">
    <source>
        <dbReference type="ARBA" id="ARBA00038679"/>
    </source>
</evidence>
<keyword evidence="6 13" id="KW-1133">Transmembrane helix</keyword>
<keyword evidence="14" id="KW-1185">Reference proteome</keyword>
<evidence type="ECO:0000256" key="11">
    <source>
        <dbReference type="ARBA" id="ARBA00037946"/>
    </source>
</evidence>
<keyword evidence="5 13" id="KW-0552">Olfaction</keyword>
<feature type="transmembrane region" description="Helical" evidence="13">
    <location>
        <begin position="134"/>
        <end position="154"/>
    </location>
</feature>
<dbReference type="GO" id="GO:0004984">
    <property type="term" value="F:olfactory receptor activity"/>
    <property type="evidence" value="ECO:0007669"/>
    <property type="project" value="InterPro"/>
</dbReference>
<accession>A0A6J2T9C4</accession>
<dbReference type="PANTHER" id="PTHR21137:SF37">
    <property type="entry name" value="ODORANT RECEPTOR 46A, ISOFORM B-RELATED"/>
    <property type="match status" value="1"/>
</dbReference>
<dbReference type="InterPro" id="IPR004117">
    <property type="entry name" value="7tm6_olfct_rcpt"/>
</dbReference>
<sequence>MPIMANSTDRIAAVRTLLKILCWIGLWKWQDETGFLGIIKRNLRFVLHLPLNITYLALMWLEALTSTDFEQAGQVLYMSLTLLTVVVKLMNIWQKRDMAWSFINELSCDPRYELNNRDELEYWQSEQIKFRRILYTYMGCSFAVGLFGFFSVLFQENYELPFSYYVPFEWRNPERYYYAWGYNVLAMALACSTNIMLDTIGCYFMFHISLLYRLLGLRLEALQKTSDQEATLKLRQIFQIHARLFRLTHDCEYLVSPYVLSQVVLSAFIICFSGYRLIYMSWQQTPGPFFTTIQFAGVMVLQIFFPCYYGNELTIYADQLTNSVFKTNWLEFSVETRKTLIIYMEILKRPVIVRAGDFFKIGLPIFLKTVNNAFSFFALLLNLSERQISIKP</sequence>
<comment type="caution">
    <text evidence="13">Lacks conserved residue(s) required for the propagation of feature annotation.</text>
</comment>
<evidence type="ECO:0000256" key="6">
    <source>
        <dbReference type="ARBA" id="ARBA00022989"/>
    </source>
</evidence>
<evidence type="ECO:0000256" key="3">
    <source>
        <dbReference type="ARBA" id="ARBA00022606"/>
    </source>
</evidence>
<dbReference type="GO" id="GO:0005886">
    <property type="term" value="C:plasma membrane"/>
    <property type="evidence" value="ECO:0007669"/>
    <property type="project" value="UniProtKB-SubCell"/>
</dbReference>
<dbReference type="RefSeq" id="XP_030371547.1">
    <property type="nucleotide sequence ID" value="XM_030515687.1"/>
</dbReference>
<dbReference type="OrthoDB" id="7548151at2759"/>
<evidence type="ECO:0000256" key="9">
    <source>
        <dbReference type="ARBA" id="ARBA00023224"/>
    </source>
</evidence>
<feature type="transmembrane region" description="Helical" evidence="13">
    <location>
        <begin position="287"/>
        <end position="309"/>
    </location>
</feature>
<gene>
    <name evidence="15" type="primary">LOC115621867</name>
</gene>
<evidence type="ECO:0000256" key="13">
    <source>
        <dbReference type="RuleBase" id="RU351113"/>
    </source>
</evidence>
<reference evidence="15" key="1">
    <citation type="submission" date="2025-08" db="UniProtKB">
        <authorList>
            <consortium name="RefSeq"/>
        </authorList>
    </citation>
    <scope>IDENTIFICATION</scope>
    <source>
        <strain evidence="15">11010-0011.00</strain>
        <tissue evidence="15">Whole body</tissue>
    </source>
</reference>
<evidence type="ECO:0000256" key="7">
    <source>
        <dbReference type="ARBA" id="ARBA00023136"/>
    </source>
</evidence>